<comment type="caution">
    <text evidence="1">The sequence shown here is derived from an EMBL/GenBank/DDBJ whole genome shotgun (WGS) entry which is preliminary data.</text>
</comment>
<protein>
    <submittedName>
        <fullName evidence="1">Uncharacterized protein</fullName>
    </submittedName>
</protein>
<organism evidence="1 2">
    <name type="scientific">Paraprevotella xylaniphila YIT 11841</name>
    <dbReference type="NCBI Taxonomy" id="762982"/>
    <lineage>
        <taxon>Bacteria</taxon>
        <taxon>Pseudomonadati</taxon>
        <taxon>Bacteroidota</taxon>
        <taxon>Bacteroidia</taxon>
        <taxon>Bacteroidales</taxon>
        <taxon>Prevotellaceae</taxon>
        <taxon>Paraprevotella</taxon>
    </lineage>
</organism>
<gene>
    <name evidence="1" type="ORF">HMPREF9442_01431</name>
</gene>
<dbReference type="AlphaFoldDB" id="F3QTB4"/>
<name>F3QTB4_9BACT</name>
<proteinExistence type="predicted"/>
<sequence length="45" mass="5316">MRQMIFRFAPNEKSLAARKTLKMRKRKEKRDFSPLISVSGQYISA</sequence>
<evidence type="ECO:0000313" key="1">
    <source>
        <dbReference type="EMBL" id="EGG54639.1"/>
    </source>
</evidence>
<accession>F3QTB4</accession>
<reference evidence="1 2" key="1">
    <citation type="submission" date="2011-02" db="EMBL/GenBank/DDBJ databases">
        <authorList>
            <person name="Weinstock G."/>
            <person name="Sodergren E."/>
            <person name="Clifton S."/>
            <person name="Fulton L."/>
            <person name="Fulton B."/>
            <person name="Courtney L."/>
            <person name="Fronick C."/>
            <person name="Harrison M."/>
            <person name="Strong C."/>
            <person name="Farmer C."/>
            <person name="Delahaunty K."/>
            <person name="Markovic C."/>
            <person name="Hall O."/>
            <person name="Minx P."/>
            <person name="Tomlinson C."/>
            <person name="Mitreva M."/>
            <person name="Hou S."/>
            <person name="Chen J."/>
            <person name="Wollam A."/>
            <person name="Pepin K.H."/>
            <person name="Johnson M."/>
            <person name="Bhonagiri V."/>
            <person name="Zhang X."/>
            <person name="Suruliraj S."/>
            <person name="Warren W."/>
            <person name="Chinwalla A."/>
            <person name="Mardis E.R."/>
            <person name="Wilson R.K."/>
        </authorList>
    </citation>
    <scope>NUCLEOTIDE SEQUENCE [LARGE SCALE GENOMIC DNA]</scope>
    <source>
        <strain evidence="1 2">YIT 11841</strain>
    </source>
</reference>
<dbReference type="EMBL" id="AFBR01000036">
    <property type="protein sequence ID" value="EGG54639.1"/>
    <property type="molecule type" value="Genomic_DNA"/>
</dbReference>
<dbReference type="HOGENOM" id="CLU_3203119_0_0_10"/>
<evidence type="ECO:0000313" key="2">
    <source>
        <dbReference type="Proteomes" id="UP000005546"/>
    </source>
</evidence>
<dbReference type="Proteomes" id="UP000005546">
    <property type="component" value="Unassembled WGS sequence"/>
</dbReference>
<keyword evidence="2" id="KW-1185">Reference proteome</keyword>